<dbReference type="PANTHER" id="PTHR21818:SF0">
    <property type="entry name" value="FANCONI ANEMIA GROUP I PROTEIN"/>
    <property type="match status" value="1"/>
</dbReference>
<dbReference type="InterPro" id="IPR029315">
    <property type="entry name" value="FANCI_S2"/>
</dbReference>
<dbReference type="RefSeq" id="XP_033776949.1">
    <property type="nucleotide sequence ID" value="XM_033921058.1"/>
</dbReference>
<feature type="domain" description="FANCI solenoid 3" evidence="5">
    <location>
        <begin position="803"/>
        <end position="1029"/>
    </location>
</feature>
<feature type="domain" description="FANCI solenoid 1" evidence="3">
    <location>
        <begin position="63"/>
        <end position="281"/>
    </location>
</feature>
<dbReference type="KEGG" id="gsh:117348682"/>
<evidence type="ECO:0000259" key="5">
    <source>
        <dbReference type="Pfam" id="PF14677"/>
    </source>
</evidence>
<dbReference type="InterPro" id="IPR029310">
    <property type="entry name" value="FANCI_HD1"/>
</dbReference>
<dbReference type="InterPro" id="IPR029305">
    <property type="entry name" value="FANCI_S1-cap"/>
</dbReference>
<accession>A0A6P8P821</accession>
<feature type="domain" description="FANCI solenoid 2" evidence="4">
    <location>
        <begin position="379"/>
        <end position="541"/>
    </location>
</feature>
<dbReference type="GeneID" id="117348682"/>
<dbReference type="Pfam" id="PF14674">
    <property type="entry name" value="FANCI_S1-cap"/>
    <property type="match status" value="1"/>
</dbReference>
<organism evidence="9 12">
    <name type="scientific">Geotrypetes seraphini</name>
    <name type="common">Gaboon caecilian</name>
    <name type="synonym">Caecilia seraphini</name>
    <dbReference type="NCBI Taxonomy" id="260995"/>
    <lineage>
        <taxon>Eukaryota</taxon>
        <taxon>Metazoa</taxon>
        <taxon>Chordata</taxon>
        <taxon>Craniata</taxon>
        <taxon>Vertebrata</taxon>
        <taxon>Euteleostomi</taxon>
        <taxon>Amphibia</taxon>
        <taxon>Gymnophiona</taxon>
        <taxon>Geotrypetes</taxon>
    </lineage>
</organism>
<evidence type="ECO:0000313" key="12">
    <source>
        <dbReference type="RefSeq" id="XP_033776950.1"/>
    </source>
</evidence>
<dbReference type="InterPro" id="IPR029314">
    <property type="entry name" value="FANCI_S4"/>
</dbReference>
<dbReference type="PANTHER" id="PTHR21818">
    <property type="entry name" value="BC025462 PROTEIN"/>
    <property type="match status" value="1"/>
</dbReference>
<dbReference type="CTD" id="55215"/>
<evidence type="ECO:0000313" key="11">
    <source>
        <dbReference type="RefSeq" id="XP_033776949.1"/>
    </source>
</evidence>
<protein>
    <submittedName>
        <fullName evidence="10 11">Fanconi anemia group I protein isoform X1</fullName>
    </submittedName>
</protein>
<keyword evidence="9" id="KW-1185">Reference proteome</keyword>
<dbReference type="RefSeq" id="XP_033776950.1">
    <property type="nucleotide sequence ID" value="XM_033921059.1"/>
</dbReference>
<feature type="compositionally biased region" description="Basic and acidic residues" evidence="1">
    <location>
        <begin position="1318"/>
        <end position="1327"/>
    </location>
</feature>
<dbReference type="Pfam" id="PF14677">
    <property type="entry name" value="FANCI_S3"/>
    <property type="match status" value="1"/>
</dbReference>
<dbReference type="OrthoDB" id="195089at2759"/>
<dbReference type="InterPro" id="IPR029313">
    <property type="entry name" value="FANCI_S3"/>
</dbReference>
<feature type="region of interest" description="Disordered" evidence="1">
    <location>
        <begin position="1294"/>
        <end position="1337"/>
    </location>
</feature>
<evidence type="ECO:0000259" key="8">
    <source>
        <dbReference type="Pfam" id="PF14680"/>
    </source>
</evidence>
<dbReference type="GO" id="GO:0006281">
    <property type="term" value="P:DNA repair"/>
    <property type="evidence" value="ECO:0007669"/>
    <property type="project" value="InterPro"/>
</dbReference>
<reference evidence="10 11" key="1">
    <citation type="submission" date="2025-04" db="UniProtKB">
        <authorList>
            <consortium name="RefSeq"/>
        </authorList>
    </citation>
    <scope>IDENTIFICATION</scope>
</reference>
<feature type="compositionally biased region" description="Basic residues" evidence="1">
    <location>
        <begin position="1328"/>
        <end position="1337"/>
    </location>
</feature>
<evidence type="ECO:0000259" key="6">
    <source>
        <dbReference type="Pfam" id="PF14678"/>
    </source>
</evidence>
<evidence type="ECO:0000256" key="1">
    <source>
        <dbReference type="SAM" id="MobiDB-lite"/>
    </source>
</evidence>
<name>A0A6P8P821_GEOSA</name>
<evidence type="ECO:0000259" key="3">
    <source>
        <dbReference type="Pfam" id="PF14675"/>
    </source>
</evidence>
<dbReference type="Proteomes" id="UP000515159">
    <property type="component" value="Chromosome 14"/>
</dbReference>
<evidence type="ECO:0000259" key="4">
    <source>
        <dbReference type="Pfam" id="PF14676"/>
    </source>
</evidence>
<evidence type="ECO:0000313" key="9">
    <source>
        <dbReference type="Proteomes" id="UP000515159"/>
    </source>
</evidence>
<dbReference type="Pfam" id="PF14675">
    <property type="entry name" value="FANCI_S1"/>
    <property type="match status" value="1"/>
</dbReference>
<dbReference type="Pfam" id="PF14680">
    <property type="entry name" value="FANCI_HD2"/>
    <property type="match status" value="1"/>
</dbReference>
<dbReference type="Pfam" id="PF14678">
    <property type="entry name" value="FANCI_S4"/>
    <property type="match status" value="1"/>
</dbReference>
<feature type="compositionally biased region" description="Acidic residues" evidence="1">
    <location>
        <begin position="1297"/>
        <end position="1307"/>
    </location>
</feature>
<dbReference type="InterPro" id="IPR029308">
    <property type="entry name" value="FANCI_S1"/>
</dbReference>
<feature type="domain" description="FANCI solenoid 4" evidence="6">
    <location>
        <begin position="1042"/>
        <end position="1291"/>
    </location>
</feature>
<dbReference type="RefSeq" id="XP_033776948.1">
    <property type="nucleotide sequence ID" value="XM_033921057.1"/>
</dbReference>
<feature type="domain" description="FANCI solenoid 1 cap" evidence="2">
    <location>
        <begin position="1"/>
        <end position="53"/>
    </location>
</feature>
<dbReference type="InterPro" id="IPR029312">
    <property type="entry name" value="FANCI_HD2"/>
</dbReference>
<dbReference type="Pfam" id="PF14676">
    <property type="entry name" value="FANCI_S2"/>
    <property type="match status" value="1"/>
</dbReference>
<feature type="domain" description="FANCI helical" evidence="7">
    <location>
        <begin position="285"/>
        <end position="371"/>
    </location>
</feature>
<sequence>MDQRILSLAAEEKTEGLQSYLESIKESELADAITKQAIKGKETGALIRGIFKGSSCGQDVGVRRRLLVYKHSIPLVESGDLQPDVASEIIGLLMLEVYQLPGASLIELANLFTDGIKGGTLANGKSLELFPTILTALSSKDTLAYGKGELSGEEFKKHLINSLCASRWDPHCVIHLTSMFRDVPLSTEELQFVVEKVVRMFAKLDLQEIPPLVYQLLLLSAKGCNINILEGIIAFFNEMDQQQKRDDVDTESMELEAAAVPQDQLRHVEGTIILHIIFAIKLNQDLGRELLKYLKLGQQSDTSKIICPFSIALLLSVARIHRFEEQVFDFLKILIFKSIRDLHFQQNSKFLQDLVPQLCSVSAMTLEIVKNSVFGWDHVTESLVELGFKLMDSFGPKLAFGGKIEVSASTFRTPAQQACRLGAQILHESFKVHETLRNEILEQVLNRVITRATCPISHYLDLLSDIVVSAPLVLQYSSSKVTEAFDQLSFLPLNTVQGLLKAVQPLLKISMSMRDALILVLRKAMFSSQIDARKSAVAGFLLLLKNFKVLGSLSSSQCSQAIGASQVQVDVHMRYNSAANEAFCLEILSSLRRCLSQQADVRLMLYEGFYDVLRRNSQLASSILQTLLSQLKRYYEPEADLLPPVKLEGCISAQGDRVFMQEPLAHLLCCIQLCLVWCRNSIQQPNENEEDEDETGSQQDLEEMLESINQRMIKSELEDFELDKSADFSSTSGVGVKNNIFALLVMGICEVLMEYNFSVGNFSKNKFEEILSLFKCYSKLLDILKEKPGKGKSTGTNKISSSLLSMPFISMLLTALFRDSARSHEESLSVLRASNEFMRYAVCVALQKIQQLEETGQADGPDGQNTEKMFKYLCEITSVLLWRYTSIPTAVEETGKKEKGKSISLLCLEGLLRIFNTIQQRYHSKIPQFLASLDFVEKDEEERGNINVTEKAAFQIRQFQRSLGNQLRSEEDNFNSKEALLLVNILSTLSRMLEASSQQFVQMLSWTMKICKESSIEDTQFCKGIMNLLFSLHTLFKSPVSLLRELSQDMHGHLGDIDQDIEVEKPFHFAIVNPKTAAPTVCLMVLCQITKIVDEVDWLITKLKGLLGSEKTPDVSTQAVNQREPIEKAVFLQLGTLLTACHELVQTAFPIGSCIDALIKELAKIYTILTSLIKYYLQVYSSNLGQIPARLEKLVKLSGSHLTPQCYAFITYAQNIQSEELSFSGEKKKKEKSAATAKVLREIKPIPNLIFAIEQYEKFLIQLSKKSKVNLMQYMKLSTSRDFRINVATLDAALQEQEAEDENTENEPENRQMTAATKPDESQEPEPKRKRRKKMKI</sequence>
<dbReference type="GO" id="GO:0070182">
    <property type="term" value="F:DNA polymerase binding"/>
    <property type="evidence" value="ECO:0007669"/>
    <property type="project" value="TreeGrafter"/>
</dbReference>
<dbReference type="Pfam" id="PF14679">
    <property type="entry name" value="FANCI_HD1"/>
    <property type="match status" value="1"/>
</dbReference>
<gene>
    <name evidence="10 11 12" type="primary">FANCI</name>
</gene>
<evidence type="ECO:0000313" key="10">
    <source>
        <dbReference type="RefSeq" id="XP_033776948.1"/>
    </source>
</evidence>
<feature type="domain" description="FANCI helical" evidence="8">
    <location>
        <begin position="555"/>
        <end position="785"/>
    </location>
</feature>
<evidence type="ECO:0000259" key="2">
    <source>
        <dbReference type="Pfam" id="PF14674"/>
    </source>
</evidence>
<proteinExistence type="predicted"/>
<dbReference type="InterPro" id="IPR026171">
    <property type="entry name" value="FANCI"/>
</dbReference>
<evidence type="ECO:0000259" key="7">
    <source>
        <dbReference type="Pfam" id="PF14679"/>
    </source>
</evidence>
<dbReference type="CDD" id="cd11720">
    <property type="entry name" value="FANCI"/>
    <property type="match status" value="1"/>
</dbReference>